<dbReference type="GO" id="GO:0022625">
    <property type="term" value="C:cytosolic large ribosomal subunit"/>
    <property type="evidence" value="ECO:0007669"/>
    <property type="project" value="TreeGrafter"/>
</dbReference>
<keyword evidence="2 4" id="KW-0689">Ribosomal protein</keyword>
<dbReference type="PIRSF" id="PIRSF002181">
    <property type="entry name" value="Ribosomal_L13"/>
    <property type="match status" value="1"/>
</dbReference>
<dbReference type="STRING" id="28134.SAMN05444288_0743"/>
<evidence type="ECO:0000256" key="4">
    <source>
        <dbReference type="HAMAP-Rule" id="MF_01366"/>
    </source>
</evidence>
<accession>E7RLU7</accession>
<dbReference type="GO" id="GO:0006412">
    <property type="term" value="P:translation"/>
    <property type="evidence" value="ECO:0007669"/>
    <property type="project" value="UniProtKB-UniRule"/>
</dbReference>
<dbReference type="PANTHER" id="PTHR11545:SF2">
    <property type="entry name" value="LARGE RIBOSOMAL SUBUNIT PROTEIN UL13M"/>
    <property type="match status" value="1"/>
</dbReference>
<comment type="function">
    <text evidence="4 6">This protein is one of the early assembly proteins of the 50S ribosomal subunit, although it is not seen to bind rRNA by itself. It is important during the early stages of 50S assembly.</text>
</comment>
<protein>
    <recommendedName>
        <fullName evidence="4">Large ribosomal subunit protein uL13</fullName>
    </recommendedName>
</protein>
<dbReference type="Pfam" id="PF00572">
    <property type="entry name" value="Ribosomal_L13"/>
    <property type="match status" value="1"/>
</dbReference>
<evidence type="ECO:0000256" key="3">
    <source>
        <dbReference type="ARBA" id="ARBA00023274"/>
    </source>
</evidence>
<dbReference type="GO" id="GO:0003735">
    <property type="term" value="F:structural constituent of ribosome"/>
    <property type="evidence" value="ECO:0007669"/>
    <property type="project" value="InterPro"/>
</dbReference>
<dbReference type="eggNOG" id="COG0102">
    <property type="taxonomic scope" value="Bacteria"/>
</dbReference>
<dbReference type="GO" id="GO:0003729">
    <property type="term" value="F:mRNA binding"/>
    <property type="evidence" value="ECO:0007669"/>
    <property type="project" value="TreeGrafter"/>
</dbReference>
<evidence type="ECO:0000256" key="5">
    <source>
        <dbReference type="RuleBase" id="RU003877"/>
    </source>
</evidence>
<dbReference type="InterPro" id="IPR023563">
    <property type="entry name" value="Ribosomal_uL13_CS"/>
</dbReference>
<keyword evidence="8" id="KW-1185">Reference proteome</keyword>
<dbReference type="HOGENOM" id="CLU_082184_2_2_10"/>
<dbReference type="GO" id="GO:0017148">
    <property type="term" value="P:negative regulation of translation"/>
    <property type="evidence" value="ECO:0007669"/>
    <property type="project" value="TreeGrafter"/>
</dbReference>
<comment type="caution">
    <text evidence="7">The sequence shown here is derived from an EMBL/GenBank/DDBJ whole genome shotgun (WGS) entry which is preliminary data.</text>
</comment>
<evidence type="ECO:0000313" key="7">
    <source>
        <dbReference type="EMBL" id="EFZ37728.1"/>
    </source>
</evidence>
<dbReference type="InterPro" id="IPR036899">
    <property type="entry name" value="Ribosomal_uL13_sf"/>
</dbReference>
<proteinExistence type="inferred from homology"/>
<dbReference type="RefSeq" id="WP_004368753.1">
    <property type="nucleotide sequence ID" value="NZ_GL833119.1"/>
</dbReference>
<reference evidence="7" key="1">
    <citation type="submission" date="2011-01" db="EMBL/GenBank/DDBJ databases">
        <authorList>
            <person name="Muzny D."/>
            <person name="Qin X."/>
            <person name="Buhay C."/>
            <person name="Dugan-Rocha S."/>
            <person name="Ding Y."/>
            <person name="Chen G."/>
            <person name="Hawes A."/>
            <person name="Holder M."/>
            <person name="Jhangiani S."/>
            <person name="Johnson A."/>
            <person name="Khan Z."/>
            <person name="Li Z."/>
            <person name="Liu W."/>
            <person name="Liu X."/>
            <person name="Perez L."/>
            <person name="Shen H."/>
            <person name="Wang Q."/>
            <person name="Watt J."/>
            <person name="Xi L."/>
            <person name="Xin Y."/>
            <person name="Zhou J."/>
            <person name="Deng J."/>
            <person name="Jiang H."/>
            <person name="Liu Y."/>
            <person name="Qu J."/>
            <person name="Song X.-Z."/>
            <person name="Zhang L."/>
            <person name="Villasana D."/>
            <person name="Johnson A."/>
            <person name="Liu J."/>
            <person name="Liyanage D."/>
            <person name="Lorensuhewa L."/>
            <person name="Robinson T."/>
            <person name="Song A."/>
            <person name="Song B.-B."/>
            <person name="Dinh H."/>
            <person name="Thornton R."/>
            <person name="Coyle M."/>
            <person name="Francisco L."/>
            <person name="Jackson L."/>
            <person name="Javaid M."/>
            <person name="Korchina V."/>
            <person name="Kovar C."/>
            <person name="Mata R."/>
            <person name="Mathew T."/>
            <person name="Ngo R."/>
            <person name="Nguyen L."/>
            <person name="Nguyen N."/>
            <person name="Okwuonu G."/>
            <person name="Ongeri F."/>
            <person name="Pham C."/>
            <person name="Simmons D."/>
            <person name="Wilczek-Boney K."/>
            <person name="Hale W."/>
            <person name="Jakkamsetti A."/>
            <person name="Pham P."/>
            <person name="Ruth R."/>
            <person name="San Lucas F."/>
            <person name="Warren J."/>
            <person name="Zhang J."/>
            <person name="Zhao Z."/>
            <person name="Zhou C."/>
            <person name="Zhu D."/>
            <person name="Lee S."/>
            <person name="Bess C."/>
            <person name="Blankenburg K."/>
            <person name="Forbes L."/>
            <person name="Fu Q."/>
            <person name="Gubbala S."/>
            <person name="Hirani K."/>
            <person name="Jayaseelan J.C."/>
            <person name="Lara F."/>
            <person name="Munidasa M."/>
            <person name="Palculict T."/>
            <person name="Patil S."/>
            <person name="Pu L.-L."/>
            <person name="Saada N."/>
            <person name="Tang L."/>
            <person name="Weissenberger G."/>
            <person name="Zhu Y."/>
            <person name="Hemphill L."/>
            <person name="Shang Y."/>
            <person name="Youmans B."/>
            <person name="Ayvaz T."/>
            <person name="Ross M."/>
            <person name="Santibanez J."/>
            <person name="Aqrawi P."/>
            <person name="Gross S."/>
            <person name="Joshi V."/>
            <person name="Fowler G."/>
            <person name="Nazareth L."/>
            <person name="Reid J."/>
            <person name="Worley K."/>
            <person name="Petrosino J."/>
            <person name="Highlander S."/>
            <person name="Gibbs R."/>
        </authorList>
    </citation>
    <scope>NUCLEOTIDE SEQUENCE [LARGE SCALE GENOMIC DNA]</scope>
    <source>
        <strain evidence="7">ATCC 33269</strain>
    </source>
</reference>
<evidence type="ECO:0000256" key="1">
    <source>
        <dbReference type="ARBA" id="ARBA00006227"/>
    </source>
</evidence>
<dbReference type="NCBIfam" id="TIGR01066">
    <property type="entry name" value="rplM_bact"/>
    <property type="match status" value="1"/>
</dbReference>
<dbReference type="PANTHER" id="PTHR11545">
    <property type="entry name" value="RIBOSOMAL PROTEIN L13"/>
    <property type="match status" value="1"/>
</dbReference>
<comment type="similarity">
    <text evidence="1 4 5">Belongs to the universal ribosomal protein uL13 family.</text>
</comment>
<name>E7RLU7_9BACT</name>
<dbReference type="CDD" id="cd00392">
    <property type="entry name" value="Ribosomal_L13"/>
    <property type="match status" value="1"/>
</dbReference>
<dbReference type="Proteomes" id="UP000005580">
    <property type="component" value="Unassembled WGS sequence"/>
</dbReference>
<dbReference type="SUPFAM" id="SSF52161">
    <property type="entry name" value="Ribosomal protein L13"/>
    <property type="match status" value="1"/>
</dbReference>
<organism evidence="7 8">
    <name type="scientific">Hoylesella oralis ATCC 33269</name>
    <dbReference type="NCBI Taxonomy" id="873533"/>
    <lineage>
        <taxon>Bacteria</taxon>
        <taxon>Pseudomonadati</taxon>
        <taxon>Bacteroidota</taxon>
        <taxon>Bacteroidia</taxon>
        <taxon>Bacteroidales</taxon>
        <taxon>Prevotellaceae</taxon>
        <taxon>Hoylesella</taxon>
    </lineage>
</organism>
<dbReference type="EMBL" id="AEPE02000002">
    <property type="protein sequence ID" value="EFZ37728.1"/>
    <property type="molecule type" value="Genomic_DNA"/>
</dbReference>
<sequence>MNTLSFKTISANKETVKKEWVVIDATDQIVGRLCSKVAKLLRGKYKPNFTPHVDCGDNVIIINAAKVRFTGKKETDKVYTHYTGYPGGQRFDTPEELRKTKNGVEKILRHAVKGMLPKGPLGRSLVDNLYVFEGTEHNKAAQKPKTIDINQYK</sequence>
<comment type="subunit">
    <text evidence="4">Part of the 50S ribosomal subunit.</text>
</comment>
<evidence type="ECO:0000313" key="8">
    <source>
        <dbReference type="Proteomes" id="UP000005580"/>
    </source>
</evidence>
<keyword evidence="3 4" id="KW-0687">Ribonucleoprotein</keyword>
<dbReference type="Gene3D" id="3.90.1180.10">
    <property type="entry name" value="Ribosomal protein L13"/>
    <property type="match status" value="1"/>
</dbReference>
<evidence type="ECO:0000256" key="6">
    <source>
        <dbReference type="RuleBase" id="RU003878"/>
    </source>
</evidence>
<dbReference type="InterPro" id="IPR005823">
    <property type="entry name" value="Ribosomal_uL13_bac-type"/>
</dbReference>
<dbReference type="HAMAP" id="MF_01366">
    <property type="entry name" value="Ribosomal_uL13"/>
    <property type="match status" value="1"/>
</dbReference>
<dbReference type="InterPro" id="IPR005822">
    <property type="entry name" value="Ribosomal_uL13"/>
</dbReference>
<dbReference type="AlphaFoldDB" id="E7RLU7"/>
<gene>
    <name evidence="4 6 7" type="primary">rplM</name>
    <name evidence="7" type="ORF">HMPREF0663_10097</name>
</gene>
<evidence type="ECO:0000256" key="2">
    <source>
        <dbReference type="ARBA" id="ARBA00022980"/>
    </source>
</evidence>
<dbReference type="PROSITE" id="PS00783">
    <property type="entry name" value="RIBOSOMAL_L13"/>
    <property type="match status" value="1"/>
</dbReference>